<reference evidence="2 3" key="1">
    <citation type="submission" date="2009-06" db="EMBL/GenBank/DDBJ databases">
        <title>The draft genome of Clostridium carboxidivorans P7.</title>
        <authorList>
            <consortium name="US DOE Joint Genome Institute (JGI-PGF)"/>
            <person name="Lucas S."/>
            <person name="Copeland A."/>
            <person name="Lapidus A."/>
            <person name="Glavina del Rio T."/>
            <person name="Tice H."/>
            <person name="Bruce D."/>
            <person name="Goodwin L."/>
            <person name="Pitluck S."/>
            <person name="Larimer F."/>
            <person name="Land M.L."/>
            <person name="Hauser L."/>
            <person name="Hemme C.L."/>
        </authorList>
    </citation>
    <scope>NUCLEOTIDE SEQUENCE [LARGE SCALE GENOMIC DNA]</scope>
    <source>
        <strain evidence="2 3">P7</strain>
    </source>
</reference>
<keyword evidence="1" id="KW-0472">Membrane</keyword>
<keyword evidence="1" id="KW-1133">Transmembrane helix</keyword>
<sequence>MIEKYKLIFTTVIGIIILSMVIVTEIQIKNEKLVNIKTAFIVIALLGFIMCCIGKAVQINGWMNPIVIICILLGIIALLLIGVFLTGRLNINNKMAFRILYWIIIIKWALTTIHHMINFMK</sequence>
<feature type="transmembrane region" description="Helical" evidence="1">
    <location>
        <begin position="65"/>
        <end position="87"/>
    </location>
</feature>
<keyword evidence="3" id="KW-1185">Reference proteome</keyword>
<protein>
    <submittedName>
        <fullName evidence="2">Uncharacterized protein</fullName>
    </submittedName>
</protein>
<feature type="transmembrane region" description="Helical" evidence="1">
    <location>
        <begin position="99"/>
        <end position="117"/>
    </location>
</feature>
<gene>
    <name evidence="2" type="ORF">CcarbDRAFT_1532</name>
</gene>
<evidence type="ECO:0000313" key="3">
    <source>
        <dbReference type="Proteomes" id="UP000004198"/>
    </source>
</evidence>
<proteinExistence type="predicted"/>
<name>C6PRW5_9CLOT</name>
<comment type="caution">
    <text evidence="2">The sequence shown here is derived from an EMBL/GenBank/DDBJ whole genome shotgun (WGS) entry which is preliminary data.</text>
</comment>
<dbReference type="KEGG" id="cck:Ccar_03975"/>
<dbReference type="STRING" id="536227.Ccar_03975"/>
<evidence type="ECO:0000313" key="2">
    <source>
        <dbReference type="EMBL" id="EET88017.1"/>
    </source>
</evidence>
<dbReference type="Proteomes" id="UP000004198">
    <property type="component" value="Unassembled WGS sequence"/>
</dbReference>
<dbReference type="PATRIC" id="fig|536227.13.peg.842"/>
<dbReference type="RefSeq" id="WP_007060417.1">
    <property type="nucleotide sequence ID" value="NZ_ACVI01000019.1"/>
</dbReference>
<feature type="transmembrane region" description="Helical" evidence="1">
    <location>
        <begin position="6"/>
        <end position="26"/>
    </location>
</feature>
<keyword evidence="1" id="KW-0812">Transmembrane</keyword>
<accession>C6PRW5</accession>
<dbReference type="AlphaFoldDB" id="C6PRW5"/>
<dbReference type="EMBL" id="ACVI01000019">
    <property type="protein sequence ID" value="EET88017.1"/>
    <property type="molecule type" value="Genomic_DNA"/>
</dbReference>
<evidence type="ECO:0000256" key="1">
    <source>
        <dbReference type="SAM" id="Phobius"/>
    </source>
</evidence>
<feature type="transmembrane region" description="Helical" evidence="1">
    <location>
        <begin position="38"/>
        <end position="59"/>
    </location>
</feature>
<organism evidence="2 3">
    <name type="scientific">Clostridium carboxidivorans P7</name>
    <dbReference type="NCBI Taxonomy" id="536227"/>
    <lineage>
        <taxon>Bacteria</taxon>
        <taxon>Bacillati</taxon>
        <taxon>Bacillota</taxon>
        <taxon>Clostridia</taxon>
        <taxon>Eubacteriales</taxon>
        <taxon>Clostridiaceae</taxon>
        <taxon>Clostridium</taxon>
    </lineage>
</organism>